<dbReference type="EMBL" id="JABFUD020000020">
    <property type="protein sequence ID" value="KAI5064205.1"/>
    <property type="molecule type" value="Genomic_DNA"/>
</dbReference>
<feature type="transmembrane region" description="Helical" evidence="6">
    <location>
        <begin position="309"/>
        <end position="327"/>
    </location>
</feature>
<feature type="transmembrane region" description="Helical" evidence="6">
    <location>
        <begin position="211"/>
        <end position="232"/>
    </location>
</feature>
<dbReference type="SUPFAM" id="SSF103481">
    <property type="entry name" value="Multidrug resistance efflux transporter EmrE"/>
    <property type="match status" value="2"/>
</dbReference>
<evidence type="ECO:0000256" key="4">
    <source>
        <dbReference type="ARBA" id="ARBA00022989"/>
    </source>
</evidence>
<sequence length="475" mass="51629">EVCMLRMRHLCCLNPSCNITMAVPDAVKAHLALALVQFNYGVYHVISKVALSDGVNQLVFCAFRDLIALAILAPSAYLVERGQRPPLNRHVLLSLIALGFTGVFANQTLFLLGLGFTSPSYASALQPGIPVFTFALTLCMGTEHIHWRQWSGLAKVGGTAVCILGAIFMAVYNGPVIWGDGLIGVHIPPPKMDGLMLAQIEHLLSALNLSLWHIGVLCLIGNCFFMALYLSLQAPLLKKYPAGISLTAYSYFFGTVFIILSALACQSGWNDWVLTESELLAVIFCGIVASALNYGLLTWSNKVLGPALVALYMPLQPVFSSILAGVFLSSSLYLGSVVGGCFVVAGLYCVTWGQMRSVESAGTDHDKGSMGSVVEEVNSLESLEDPLLKERSIRRNVDLYALVICIFQFTVQKGSGMMYRLHIRRARLYIGNYQLCIAEKRLATASAQSGPILSIDQRFYIQSSSAMGLEPHGKL</sequence>
<accession>A0A9D4UA84</accession>
<feature type="domain" description="EamA" evidence="7">
    <location>
        <begin position="214"/>
        <end position="351"/>
    </location>
</feature>
<evidence type="ECO:0000256" key="3">
    <source>
        <dbReference type="ARBA" id="ARBA00022692"/>
    </source>
</evidence>
<dbReference type="Pfam" id="PF00892">
    <property type="entry name" value="EamA"/>
    <property type="match status" value="2"/>
</dbReference>
<feature type="transmembrane region" description="Helical" evidence="6">
    <location>
        <begin position="333"/>
        <end position="350"/>
    </location>
</feature>
<dbReference type="PANTHER" id="PTHR31218">
    <property type="entry name" value="WAT1-RELATED PROTEIN"/>
    <property type="match status" value="1"/>
</dbReference>
<name>A0A9D4UA84_ADICA</name>
<feature type="transmembrane region" description="Helical" evidence="6">
    <location>
        <begin position="279"/>
        <end position="297"/>
    </location>
</feature>
<comment type="caution">
    <text evidence="8">The sequence shown here is derived from an EMBL/GenBank/DDBJ whole genome shotgun (WGS) entry which is preliminary data.</text>
</comment>
<evidence type="ECO:0000256" key="2">
    <source>
        <dbReference type="ARBA" id="ARBA00007635"/>
    </source>
</evidence>
<organism evidence="8 9">
    <name type="scientific">Adiantum capillus-veneris</name>
    <name type="common">Maidenhair fern</name>
    <dbReference type="NCBI Taxonomy" id="13818"/>
    <lineage>
        <taxon>Eukaryota</taxon>
        <taxon>Viridiplantae</taxon>
        <taxon>Streptophyta</taxon>
        <taxon>Embryophyta</taxon>
        <taxon>Tracheophyta</taxon>
        <taxon>Polypodiopsida</taxon>
        <taxon>Polypodiidae</taxon>
        <taxon>Polypodiales</taxon>
        <taxon>Pteridineae</taxon>
        <taxon>Pteridaceae</taxon>
        <taxon>Vittarioideae</taxon>
        <taxon>Adiantum</taxon>
    </lineage>
</organism>
<feature type="transmembrane region" description="Helical" evidence="6">
    <location>
        <begin position="244"/>
        <end position="264"/>
    </location>
</feature>
<evidence type="ECO:0000256" key="6">
    <source>
        <dbReference type="SAM" id="Phobius"/>
    </source>
</evidence>
<proteinExistence type="inferred from homology"/>
<evidence type="ECO:0000313" key="8">
    <source>
        <dbReference type="EMBL" id="KAI5064205.1"/>
    </source>
</evidence>
<dbReference type="OrthoDB" id="1728340at2759"/>
<dbReference type="InterPro" id="IPR030184">
    <property type="entry name" value="WAT1-related"/>
</dbReference>
<dbReference type="InterPro" id="IPR037185">
    <property type="entry name" value="EmrE-like"/>
</dbReference>
<keyword evidence="4 6" id="KW-1133">Transmembrane helix</keyword>
<keyword evidence="5 6" id="KW-0472">Membrane</keyword>
<dbReference type="Proteomes" id="UP000886520">
    <property type="component" value="Chromosome 20"/>
</dbReference>
<evidence type="ECO:0000259" key="7">
    <source>
        <dbReference type="Pfam" id="PF00892"/>
    </source>
</evidence>
<feature type="domain" description="EamA" evidence="7">
    <location>
        <begin position="29"/>
        <end position="157"/>
    </location>
</feature>
<gene>
    <name evidence="8" type="ORF">GOP47_0020875</name>
</gene>
<evidence type="ECO:0000313" key="9">
    <source>
        <dbReference type="Proteomes" id="UP000886520"/>
    </source>
</evidence>
<comment type="subcellular location">
    <subcellularLocation>
        <location evidence="1">Membrane</location>
        <topology evidence="1">Multi-pass membrane protein</topology>
    </subcellularLocation>
</comment>
<feature type="non-terminal residue" evidence="8">
    <location>
        <position position="1"/>
    </location>
</feature>
<dbReference type="AlphaFoldDB" id="A0A9D4UA84"/>
<feature type="transmembrane region" description="Helical" evidence="6">
    <location>
        <begin position="152"/>
        <end position="172"/>
    </location>
</feature>
<keyword evidence="9" id="KW-1185">Reference proteome</keyword>
<evidence type="ECO:0000256" key="5">
    <source>
        <dbReference type="ARBA" id="ARBA00023136"/>
    </source>
</evidence>
<dbReference type="GO" id="GO:0016020">
    <property type="term" value="C:membrane"/>
    <property type="evidence" value="ECO:0007669"/>
    <property type="project" value="UniProtKB-SubCell"/>
</dbReference>
<evidence type="ECO:0000256" key="1">
    <source>
        <dbReference type="ARBA" id="ARBA00004141"/>
    </source>
</evidence>
<feature type="transmembrane region" description="Helical" evidence="6">
    <location>
        <begin position="120"/>
        <end position="140"/>
    </location>
</feature>
<protein>
    <recommendedName>
        <fullName evidence="7">EamA domain-containing protein</fullName>
    </recommendedName>
</protein>
<comment type="similarity">
    <text evidence="2">Belongs to the drug/metabolite transporter (DMT) superfamily. Plant drug/metabolite exporter (P-DME) (TC 2.A.7.4) family.</text>
</comment>
<keyword evidence="3 6" id="KW-0812">Transmembrane</keyword>
<feature type="transmembrane region" description="Helical" evidence="6">
    <location>
        <begin position="91"/>
        <end position="114"/>
    </location>
</feature>
<dbReference type="InterPro" id="IPR000620">
    <property type="entry name" value="EamA_dom"/>
</dbReference>
<reference evidence="8" key="1">
    <citation type="submission" date="2021-01" db="EMBL/GenBank/DDBJ databases">
        <title>Adiantum capillus-veneris genome.</title>
        <authorList>
            <person name="Fang Y."/>
            <person name="Liao Q."/>
        </authorList>
    </citation>
    <scope>NUCLEOTIDE SEQUENCE</scope>
    <source>
        <strain evidence="8">H3</strain>
        <tissue evidence="8">Leaf</tissue>
    </source>
</reference>
<dbReference type="GO" id="GO:0022857">
    <property type="term" value="F:transmembrane transporter activity"/>
    <property type="evidence" value="ECO:0007669"/>
    <property type="project" value="InterPro"/>
</dbReference>